<name>A0AAD5LR12_PYTIN</name>
<proteinExistence type="predicted"/>
<dbReference type="InterPro" id="IPR051320">
    <property type="entry name" value="Viral_Replic_Matur_Polypro"/>
</dbReference>
<dbReference type="Proteomes" id="UP001209570">
    <property type="component" value="Unassembled WGS sequence"/>
</dbReference>
<evidence type="ECO:0000313" key="1">
    <source>
        <dbReference type="EMBL" id="KAJ0390981.1"/>
    </source>
</evidence>
<comment type="caution">
    <text evidence="1">The sequence shown here is derived from an EMBL/GenBank/DDBJ whole genome shotgun (WGS) entry which is preliminary data.</text>
</comment>
<dbReference type="EMBL" id="JAKCXM010001418">
    <property type="protein sequence ID" value="KAJ0390981.1"/>
    <property type="molecule type" value="Genomic_DNA"/>
</dbReference>
<dbReference type="AlphaFoldDB" id="A0AAD5LR12"/>
<evidence type="ECO:0000313" key="2">
    <source>
        <dbReference type="Proteomes" id="UP001209570"/>
    </source>
</evidence>
<accession>A0AAD5LR12</accession>
<dbReference type="PANTHER" id="PTHR33064">
    <property type="entry name" value="POL PROTEIN"/>
    <property type="match status" value="1"/>
</dbReference>
<protein>
    <recommendedName>
        <fullName evidence="3">Reverse transcriptase</fullName>
    </recommendedName>
</protein>
<dbReference type="InterPro" id="IPR043128">
    <property type="entry name" value="Rev_trsase/Diguanyl_cyclase"/>
</dbReference>
<evidence type="ECO:0008006" key="3">
    <source>
        <dbReference type="Google" id="ProtNLM"/>
    </source>
</evidence>
<dbReference type="InterPro" id="IPR043502">
    <property type="entry name" value="DNA/RNA_pol_sf"/>
</dbReference>
<keyword evidence="2" id="KW-1185">Reference proteome</keyword>
<gene>
    <name evidence="1" type="ORF">P43SY_012084</name>
</gene>
<dbReference type="PANTHER" id="PTHR33064:SF37">
    <property type="entry name" value="RIBONUCLEASE H"/>
    <property type="match status" value="1"/>
</dbReference>
<dbReference type="SUPFAM" id="SSF56672">
    <property type="entry name" value="DNA/RNA polymerases"/>
    <property type="match status" value="1"/>
</dbReference>
<reference evidence="1" key="1">
    <citation type="submission" date="2021-12" db="EMBL/GenBank/DDBJ databases">
        <title>Prjna785345.</title>
        <authorList>
            <person name="Rujirawat T."/>
            <person name="Krajaejun T."/>
        </authorList>
    </citation>
    <scope>NUCLEOTIDE SEQUENCE</scope>
    <source>
        <strain evidence="1">Pi057C3</strain>
    </source>
</reference>
<sequence>MTAAGPVHIAHARCLVMPGNGDEMLIGNDLMVSLGIDVNRMLEQLATPSSIEASSDPFPFPDEDNMRSDELDAIFKEQVASAVRAGMKPDLAEQLRNILHEFKDSYLGTLRVFFSTLREYNLKLSASKSQVYRQEVAWCGKLISGTTVRHDPERLSGLSNMPLPGTVQQLQHFLCAVGWLRDSHPDYVRVSLPLHTELDALLKLAGRRNKNALQASRGLKKRSSASML</sequence>
<organism evidence="1 2">
    <name type="scientific">Pythium insidiosum</name>
    <name type="common">Pythiosis disease agent</name>
    <dbReference type="NCBI Taxonomy" id="114742"/>
    <lineage>
        <taxon>Eukaryota</taxon>
        <taxon>Sar</taxon>
        <taxon>Stramenopiles</taxon>
        <taxon>Oomycota</taxon>
        <taxon>Peronosporomycetes</taxon>
        <taxon>Pythiales</taxon>
        <taxon>Pythiaceae</taxon>
        <taxon>Pythium</taxon>
    </lineage>
</organism>
<dbReference type="Gene3D" id="3.30.70.270">
    <property type="match status" value="1"/>
</dbReference>